<evidence type="ECO:0000256" key="5">
    <source>
        <dbReference type="ARBA" id="ARBA00037974"/>
    </source>
</evidence>
<accession>A0A7J5ULF2</accession>
<evidence type="ECO:0000259" key="6">
    <source>
        <dbReference type="Pfam" id="PF00155"/>
    </source>
</evidence>
<keyword evidence="7" id="KW-0032">Aminotransferase</keyword>
<dbReference type="SUPFAM" id="SSF53383">
    <property type="entry name" value="PLP-dependent transferases"/>
    <property type="match status" value="1"/>
</dbReference>
<comment type="caution">
    <text evidence="7">The sequence shown here is derived from an EMBL/GenBank/DDBJ whole genome shotgun (WGS) entry which is preliminary data.</text>
</comment>
<dbReference type="GO" id="GO:0008483">
    <property type="term" value="F:transaminase activity"/>
    <property type="evidence" value="ECO:0007669"/>
    <property type="project" value="UniProtKB-KW"/>
</dbReference>
<dbReference type="PANTHER" id="PTHR43525:SF2">
    <property type="entry name" value="CYSTATHIONINE BETA-LYASE-RELATED"/>
    <property type="match status" value="1"/>
</dbReference>
<dbReference type="InterPro" id="IPR015421">
    <property type="entry name" value="PyrdxlP-dep_Trfase_major"/>
</dbReference>
<dbReference type="InterPro" id="IPR004839">
    <property type="entry name" value="Aminotransferase_I/II_large"/>
</dbReference>
<evidence type="ECO:0000313" key="7">
    <source>
        <dbReference type="EMBL" id="KAE8763186.1"/>
    </source>
</evidence>
<sequence>MRADFDHITIDQLRAAGGLKWTAYPDAIGMFVAEMDFGVPPPVAAVLRRAAADGALGYPTGHDLQALREATSGWLDRTTGWDVPAGRVHPLPDVLTALRQTIRHFTPDGSAVIVPTPAYMPFLTVPVAAGREVVQVPSRVDAAGRYSLDLDGIDAAFAGGARLLVLCNPWNPVGRVLDREELLAVAEVVERHGGRVFADEIHAPLVLDDRPHLPYAALDERTAAHTVTAVAASKGWNIPGLKCGQMVLSNDADAARFAPYAEDAGNPLGLLGTRAATAVYTDDGGWNAEVVEYLRAGRDLLEDLVAEHLPGAVLSHLEGTYIAWLDCAGLGLDEPAAGFFRREAGVALTDGAACGDGGAGCVRLVMATPRPILRRALKQMGAALTRRAG</sequence>
<evidence type="ECO:0000256" key="3">
    <source>
        <dbReference type="ARBA" id="ARBA00022898"/>
    </source>
</evidence>
<comment type="cofactor">
    <cofactor evidence="1">
        <name>pyridoxal 5'-phosphate</name>
        <dbReference type="ChEBI" id="CHEBI:597326"/>
    </cofactor>
</comment>
<dbReference type="EMBL" id="WHJE01000089">
    <property type="protein sequence ID" value="KAE8763186.1"/>
    <property type="molecule type" value="Genomic_DNA"/>
</dbReference>
<dbReference type="Proteomes" id="UP000451860">
    <property type="component" value="Unassembled WGS sequence"/>
</dbReference>
<dbReference type="InterPro" id="IPR015424">
    <property type="entry name" value="PyrdxlP-dep_Trfase"/>
</dbReference>
<keyword evidence="3" id="KW-0663">Pyridoxal phosphate</keyword>
<reference evidence="7 8" key="1">
    <citation type="submission" date="2019-10" db="EMBL/GenBank/DDBJ databases">
        <title>Georgenia wutianyii sp. nov. and Georgenia yuyongxinii sp. nov. isolated from plateau pika (Ochotona curzoniae) in the Qinghai-Tibet plateau of China.</title>
        <authorList>
            <person name="Tian Z."/>
        </authorList>
    </citation>
    <scope>NUCLEOTIDE SEQUENCE [LARGE SCALE GENOMIC DNA]</scope>
    <source>
        <strain evidence="7 8">DSM 21501</strain>
    </source>
</reference>
<proteinExistence type="inferred from homology"/>
<keyword evidence="8" id="KW-1185">Reference proteome</keyword>
<dbReference type="GO" id="GO:0047804">
    <property type="term" value="F:cysteine-S-conjugate beta-lyase activity"/>
    <property type="evidence" value="ECO:0007669"/>
    <property type="project" value="UniProtKB-EC"/>
</dbReference>
<organism evidence="7 8">
    <name type="scientific">Georgenia thermotolerans</name>
    <dbReference type="NCBI Taxonomy" id="527326"/>
    <lineage>
        <taxon>Bacteria</taxon>
        <taxon>Bacillati</taxon>
        <taxon>Actinomycetota</taxon>
        <taxon>Actinomycetes</taxon>
        <taxon>Micrococcales</taxon>
        <taxon>Bogoriellaceae</taxon>
        <taxon>Georgenia</taxon>
    </lineage>
</organism>
<name>A0A7J5ULF2_9MICO</name>
<evidence type="ECO:0000313" key="8">
    <source>
        <dbReference type="Proteomes" id="UP000451860"/>
    </source>
</evidence>
<dbReference type="GO" id="GO:0030170">
    <property type="term" value="F:pyridoxal phosphate binding"/>
    <property type="evidence" value="ECO:0007669"/>
    <property type="project" value="InterPro"/>
</dbReference>
<dbReference type="Gene3D" id="3.40.640.10">
    <property type="entry name" value="Type I PLP-dependent aspartate aminotransferase-like (Major domain)"/>
    <property type="match status" value="1"/>
</dbReference>
<dbReference type="Gene3D" id="3.90.1150.10">
    <property type="entry name" value="Aspartate Aminotransferase, domain 1"/>
    <property type="match status" value="1"/>
</dbReference>
<protein>
    <recommendedName>
        <fullName evidence="2">cysteine-S-conjugate beta-lyase</fullName>
        <ecNumber evidence="2">4.4.1.13</ecNumber>
    </recommendedName>
</protein>
<evidence type="ECO:0000256" key="2">
    <source>
        <dbReference type="ARBA" id="ARBA00012224"/>
    </source>
</evidence>
<dbReference type="InterPro" id="IPR051798">
    <property type="entry name" value="Class-II_PLP-Dep_Aminotrans"/>
</dbReference>
<keyword evidence="4" id="KW-0456">Lyase</keyword>
<dbReference type="PANTHER" id="PTHR43525">
    <property type="entry name" value="PROTEIN MALY"/>
    <property type="match status" value="1"/>
</dbReference>
<dbReference type="CDD" id="cd00609">
    <property type="entry name" value="AAT_like"/>
    <property type="match status" value="1"/>
</dbReference>
<dbReference type="OrthoDB" id="3224382at2"/>
<keyword evidence="7" id="KW-0808">Transferase</keyword>
<dbReference type="AlphaFoldDB" id="A0A7J5ULF2"/>
<evidence type="ECO:0000256" key="4">
    <source>
        <dbReference type="ARBA" id="ARBA00023239"/>
    </source>
</evidence>
<dbReference type="RefSeq" id="WP_152204660.1">
    <property type="nucleotide sequence ID" value="NZ_VUKF01000065.1"/>
</dbReference>
<comment type="similarity">
    <text evidence="5">Belongs to the class-II pyridoxal-phosphate-dependent aminotransferase family. MalY/PatB cystathionine beta-lyase subfamily.</text>
</comment>
<dbReference type="InterPro" id="IPR015422">
    <property type="entry name" value="PyrdxlP-dep_Trfase_small"/>
</dbReference>
<feature type="domain" description="Aminotransferase class I/classII large" evidence="6">
    <location>
        <begin position="32"/>
        <end position="371"/>
    </location>
</feature>
<dbReference type="Pfam" id="PF00155">
    <property type="entry name" value="Aminotran_1_2"/>
    <property type="match status" value="1"/>
</dbReference>
<evidence type="ECO:0000256" key="1">
    <source>
        <dbReference type="ARBA" id="ARBA00001933"/>
    </source>
</evidence>
<gene>
    <name evidence="7" type="ORF">GB883_15475</name>
</gene>
<dbReference type="EC" id="4.4.1.13" evidence="2"/>